<dbReference type="AlphaFoldDB" id="A0A662D214"/>
<evidence type="ECO:0000313" key="2">
    <source>
        <dbReference type="Proteomes" id="UP000277457"/>
    </source>
</evidence>
<gene>
    <name evidence="1" type="ORF">DRZ78_04625</name>
</gene>
<dbReference type="EMBL" id="QMPY01000181">
    <property type="protein sequence ID" value="RLE06518.1"/>
    <property type="molecule type" value="Genomic_DNA"/>
</dbReference>
<evidence type="ECO:0000313" key="1">
    <source>
        <dbReference type="EMBL" id="RLE06518.1"/>
    </source>
</evidence>
<protein>
    <submittedName>
        <fullName evidence="1">Uncharacterized protein</fullName>
    </submittedName>
</protein>
<comment type="caution">
    <text evidence="1">The sequence shown here is derived from an EMBL/GenBank/DDBJ whole genome shotgun (WGS) entry which is preliminary data.</text>
</comment>
<dbReference type="Proteomes" id="UP000277457">
    <property type="component" value="Unassembled WGS sequence"/>
</dbReference>
<accession>A0A662D214</accession>
<sequence length="156" mass="18222">MDVGIKIMVARLYFLNTPAGEVRERLIRLSEFLHEMEDSKRAIVRVYLEGTLREGDERIDVGFSNVEEKYYSDFYEGRSKNILRLEGIRGGGAYLSKDDLRYISVEDALKRLEREVPKIKPFYNEVHDLIEKKTFDGDTLIERIKNSKILEGKDEV</sequence>
<organism evidence="1 2">
    <name type="scientific">Aerophobetes bacterium</name>
    <dbReference type="NCBI Taxonomy" id="2030807"/>
    <lineage>
        <taxon>Bacteria</taxon>
        <taxon>Candidatus Aerophobota</taxon>
    </lineage>
</organism>
<reference evidence="1 2" key="1">
    <citation type="submission" date="2018-06" db="EMBL/GenBank/DDBJ databases">
        <title>Extensive metabolic versatility and redundancy in microbially diverse, dynamic hydrothermal sediments.</title>
        <authorList>
            <person name="Dombrowski N."/>
            <person name="Teske A."/>
            <person name="Baker B.J."/>
        </authorList>
    </citation>
    <scope>NUCLEOTIDE SEQUENCE [LARGE SCALE GENOMIC DNA]</scope>
    <source>
        <strain evidence="1">B7_G13</strain>
    </source>
</reference>
<proteinExistence type="predicted"/>
<name>A0A662D214_UNCAE</name>